<dbReference type="Proteomes" id="UP000315343">
    <property type="component" value="Unassembled WGS sequence"/>
</dbReference>
<evidence type="ECO:0000256" key="1">
    <source>
        <dbReference type="ARBA" id="ARBA00023015"/>
    </source>
</evidence>
<dbReference type="PANTHER" id="PTHR42756">
    <property type="entry name" value="TRANSCRIPTIONAL REGULATOR, MARR"/>
    <property type="match status" value="1"/>
</dbReference>
<dbReference type="Pfam" id="PF01047">
    <property type="entry name" value="MarR"/>
    <property type="match status" value="1"/>
</dbReference>
<keyword evidence="1" id="KW-0805">Transcription regulation</keyword>
<dbReference type="InterPro" id="IPR036388">
    <property type="entry name" value="WH-like_DNA-bd_sf"/>
</dbReference>
<name>A0A562JBK8_9FIRM</name>
<dbReference type="InterPro" id="IPR011991">
    <property type="entry name" value="ArsR-like_HTH"/>
</dbReference>
<dbReference type="Gene3D" id="1.10.10.10">
    <property type="entry name" value="Winged helix-like DNA-binding domain superfamily/Winged helix DNA-binding domain"/>
    <property type="match status" value="1"/>
</dbReference>
<accession>A0A562JBK8</accession>
<dbReference type="OrthoDB" id="6400170at2"/>
<dbReference type="PROSITE" id="PS50995">
    <property type="entry name" value="HTH_MARR_2"/>
    <property type="match status" value="1"/>
</dbReference>
<dbReference type="GO" id="GO:0003700">
    <property type="term" value="F:DNA-binding transcription factor activity"/>
    <property type="evidence" value="ECO:0007669"/>
    <property type="project" value="InterPro"/>
</dbReference>
<dbReference type="AlphaFoldDB" id="A0A562JBK8"/>
<evidence type="ECO:0000256" key="2">
    <source>
        <dbReference type="ARBA" id="ARBA00023125"/>
    </source>
</evidence>
<dbReference type="PANTHER" id="PTHR42756:SF2">
    <property type="entry name" value="MARR FAMILY REGULATORY PROTEIN"/>
    <property type="match status" value="1"/>
</dbReference>
<dbReference type="PRINTS" id="PR00598">
    <property type="entry name" value="HTHMARR"/>
</dbReference>
<keyword evidence="2 5" id="KW-0238">DNA-binding</keyword>
<dbReference type="SMART" id="SM00347">
    <property type="entry name" value="HTH_MARR"/>
    <property type="match status" value="1"/>
</dbReference>
<dbReference type="InterPro" id="IPR000835">
    <property type="entry name" value="HTH_MarR-typ"/>
</dbReference>
<dbReference type="SUPFAM" id="SSF46785">
    <property type="entry name" value="Winged helix' DNA-binding domain"/>
    <property type="match status" value="1"/>
</dbReference>
<gene>
    <name evidence="5" type="ORF">LY60_01844</name>
</gene>
<feature type="domain" description="HTH marR-type" evidence="4">
    <location>
        <begin position="2"/>
        <end position="134"/>
    </location>
</feature>
<sequence length="148" mass="17298">MKNSIGRLISILHRKSQVYINYALSEFNITSAEYSFLLCLYRKDGKTQEELSSFLDIDKSATTRAIKSLEEKGYVTKHKDDDDKRFNRIYLTDKAKENQDNIKKQIFHWSEFLMEDVSEEDAAILFNVLESMTNKLDKTNLKKLGDDI</sequence>
<comment type="caution">
    <text evidence="5">The sequence shown here is derived from an EMBL/GenBank/DDBJ whole genome shotgun (WGS) entry which is preliminary data.</text>
</comment>
<keyword evidence="3" id="KW-0804">Transcription</keyword>
<dbReference type="CDD" id="cd00090">
    <property type="entry name" value="HTH_ARSR"/>
    <property type="match status" value="1"/>
</dbReference>
<dbReference type="InterPro" id="IPR036390">
    <property type="entry name" value="WH_DNA-bd_sf"/>
</dbReference>
<evidence type="ECO:0000313" key="5">
    <source>
        <dbReference type="EMBL" id="TWH80582.1"/>
    </source>
</evidence>
<keyword evidence="6" id="KW-1185">Reference proteome</keyword>
<dbReference type="RefSeq" id="WP_019228957.1">
    <property type="nucleotide sequence ID" value="NZ_DAMBUX010000003.1"/>
</dbReference>
<reference evidence="5 6" key="1">
    <citation type="submission" date="2019-07" db="EMBL/GenBank/DDBJ databases">
        <title>Genomic Encyclopedia of Type Strains, Phase I: the one thousand microbial genomes (KMG-I) project.</title>
        <authorList>
            <person name="Kyrpides N."/>
        </authorList>
    </citation>
    <scope>NUCLEOTIDE SEQUENCE [LARGE SCALE GENOMIC DNA]</scope>
    <source>
        <strain evidence="5 6">DSM 13558</strain>
    </source>
</reference>
<dbReference type="GO" id="GO:0003677">
    <property type="term" value="F:DNA binding"/>
    <property type="evidence" value="ECO:0007669"/>
    <property type="project" value="UniProtKB-KW"/>
</dbReference>
<dbReference type="EMBL" id="VLKH01000004">
    <property type="protein sequence ID" value="TWH80582.1"/>
    <property type="molecule type" value="Genomic_DNA"/>
</dbReference>
<evidence type="ECO:0000313" key="6">
    <source>
        <dbReference type="Proteomes" id="UP000315343"/>
    </source>
</evidence>
<protein>
    <submittedName>
        <fullName evidence="5">DNA-binding MarR family transcriptional regulator</fullName>
    </submittedName>
</protein>
<evidence type="ECO:0000259" key="4">
    <source>
        <dbReference type="PROSITE" id="PS50995"/>
    </source>
</evidence>
<evidence type="ECO:0000256" key="3">
    <source>
        <dbReference type="ARBA" id="ARBA00023163"/>
    </source>
</evidence>
<proteinExistence type="predicted"/>
<organism evidence="5 6">
    <name type="scientific">Sedimentibacter saalensis</name>
    <dbReference type="NCBI Taxonomy" id="130788"/>
    <lineage>
        <taxon>Bacteria</taxon>
        <taxon>Bacillati</taxon>
        <taxon>Bacillota</taxon>
        <taxon>Tissierellia</taxon>
        <taxon>Sedimentibacter</taxon>
    </lineage>
</organism>